<evidence type="ECO:0000313" key="9">
    <source>
        <dbReference type="EMBL" id="ATL69635.1"/>
    </source>
</evidence>
<organism evidence="9 10">
    <name type="scientific">Nocardia terpenica</name>
    <dbReference type="NCBI Taxonomy" id="455432"/>
    <lineage>
        <taxon>Bacteria</taxon>
        <taxon>Bacillati</taxon>
        <taxon>Actinomycetota</taxon>
        <taxon>Actinomycetes</taxon>
        <taxon>Mycobacteriales</taxon>
        <taxon>Nocardiaceae</taxon>
        <taxon>Nocardia</taxon>
    </lineage>
</organism>
<keyword evidence="4 7" id="KW-1133">Transmembrane helix</keyword>
<dbReference type="Gene3D" id="1.20.1250.20">
    <property type="entry name" value="MFS general substrate transporter like domains"/>
    <property type="match status" value="2"/>
</dbReference>
<evidence type="ECO:0000256" key="2">
    <source>
        <dbReference type="ARBA" id="ARBA00022448"/>
    </source>
</evidence>
<dbReference type="AlphaFoldDB" id="A0A291RQN8"/>
<dbReference type="Proteomes" id="UP000221961">
    <property type="component" value="Chromosome"/>
</dbReference>
<dbReference type="KEGG" id="ntp:CRH09_29170"/>
<evidence type="ECO:0000256" key="6">
    <source>
        <dbReference type="SAM" id="MobiDB-lite"/>
    </source>
</evidence>
<dbReference type="InterPro" id="IPR011701">
    <property type="entry name" value="MFS"/>
</dbReference>
<keyword evidence="5 7" id="KW-0472">Membrane</keyword>
<keyword evidence="3 7" id="KW-0812">Transmembrane</keyword>
<dbReference type="GO" id="GO:0022857">
    <property type="term" value="F:transmembrane transporter activity"/>
    <property type="evidence" value="ECO:0007669"/>
    <property type="project" value="InterPro"/>
</dbReference>
<feature type="transmembrane region" description="Helical" evidence="7">
    <location>
        <begin position="181"/>
        <end position="201"/>
    </location>
</feature>
<evidence type="ECO:0000256" key="3">
    <source>
        <dbReference type="ARBA" id="ARBA00022692"/>
    </source>
</evidence>
<protein>
    <recommendedName>
        <fullName evidence="8">Major facilitator superfamily (MFS) profile domain-containing protein</fullName>
    </recommendedName>
</protein>
<feature type="transmembrane region" description="Helical" evidence="7">
    <location>
        <begin position="94"/>
        <end position="111"/>
    </location>
</feature>
<evidence type="ECO:0000256" key="7">
    <source>
        <dbReference type="SAM" id="Phobius"/>
    </source>
</evidence>
<evidence type="ECO:0000259" key="8">
    <source>
        <dbReference type="PROSITE" id="PS50850"/>
    </source>
</evidence>
<feature type="transmembrane region" description="Helical" evidence="7">
    <location>
        <begin position="347"/>
        <end position="366"/>
    </location>
</feature>
<feature type="transmembrane region" description="Helical" evidence="7">
    <location>
        <begin position="213"/>
        <end position="234"/>
    </location>
</feature>
<reference evidence="9 10" key="1">
    <citation type="submission" date="2017-10" db="EMBL/GenBank/DDBJ databases">
        <title>Comparative genomics between pathogenic Norcardia.</title>
        <authorList>
            <person name="Zeng L."/>
        </authorList>
    </citation>
    <scope>NUCLEOTIDE SEQUENCE [LARGE SCALE GENOMIC DNA]</scope>
    <source>
        <strain evidence="9 10">NC_YFY_NT001</strain>
    </source>
</reference>
<dbReference type="SUPFAM" id="SSF103473">
    <property type="entry name" value="MFS general substrate transporter"/>
    <property type="match status" value="1"/>
</dbReference>
<dbReference type="Pfam" id="PF07690">
    <property type="entry name" value="MFS_1"/>
    <property type="match status" value="2"/>
</dbReference>
<evidence type="ECO:0000256" key="4">
    <source>
        <dbReference type="ARBA" id="ARBA00022989"/>
    </source>
</evidence>
<comment type="subcellular location">
    <subcellularLocation>
        <location evidence="1">Cell membrane</location>
        <topology evidence="1">Multi-pass membrane protein</topology>
    </subcellularLocation>
</comment>
<dbReference type="PANTHER" id="PTHR42718:SF9">
    <property type="entry name" value="MAJOR FACILITATOR SUPERFAMILY MULTIDRUG TRANSPORTER MFSC"/>
    <property type="match status" value="1"/>
</dbReference>
<name>A0A291RQN8_9NOCA</name>
<keyword evidence="2" id="KW-0813">Transport</keyword>
<proteinExistence type="predicted"/>
<feature type="transmembrane region" description="Helical" evidence="7">
    <location>
        <begin position="152"/>
        <end position="175"/>
    </location>
</feature>
<dbReference type="InterPro" id="IPR020846">
    <property type="entry name" value="MFS_dom"/>
</dbReference>
<evidence type="ECO:0000256" key="5">
    <source>
        <dbReference type="ARBA" id="ARBA00023136"/>
    </source>
</evidence>
<gene>
    <name evidence="9" type="ORF">CRH09_29170</name>
</gene>
<accession>A0A291RQN8</accession>
<feature type="region of interest" description="Disordered" evidence="6">
    <location>
        <begin position="484"/>
        <end position="506"/>
    </location>
</feature>
<feature type="transmembrane region" description="Helical" evidence="7">
    <location>
        <begin position="26"/>
        <end position="50"/>
    </location>
</feature>
<feature type="transmembrane region" description="Helical" evidence="7">
    <location>
        <begin position="445"/>
        <end position="475"/>
    </location>
</feature>
<feature type="transmembrane region" description="Helical" evidence="7">
    <location>
        <begin position="314"/>
        <end position="335"/>
    </location>
</feature>
<feature type="transmembrane region" description="Helical" evidence="7">
    <location>
        <begin position="62"/>
        <end position="82"/>
    </location>
</feature>
<feature type="transmembrane region" description="Helical" evidence="7">
    <location>
        <begin position="372"/>
        <end position="389"/>
    </location>
</feature>
<dbReference type="PROSITE" id="PS50850">
    <property type="entry name" value="MFS"/>
    <property type="match status" value="1"/>
</dbReference>
<dbReference type="PANTHER" id="PTHR42718">
    <property type="entry name" value="MAJOR FACILITATOR SUPERFAMILY MULTIDRUG TRANSPORTER MFSC"/>
    <property type="match status" value="1"/>
</dbReference>
<feature type="transmembrane region" description="Helical" evidence="7">
    <location>
        <begin position="117"/>
        <end position="140"/>
    </location>
</feature>
<sequence length="506" mass="51587">MRCAMSETPAQQIWPRKTQGWGHRRGIALIAVTALACLMSIDSVIHSIAMPAVEEEFGLPPAVASIASGIGTLMLSACLLGAGVLGDLFGRRRVLLGGVAGMVVGGVITAWSPDAVVFVLGRMVTGVSTAAGLGTTLAMLPTLVFPRELPHVFGLWFGAQALAVLAGAVVGGALITEISWGAGYLMIAVLAAALLVPGWLLVPDSRAAEPRPFDRAGVLLAAAALFALIGALGQAAVHGWGSPVVLVAVVLAAMALVAFVRCERRSSDPALPLRLFASAAFAGACLTGVMVGFAHAAYMLQTATLLEDHRGRSAMTVVVVSIPLYVGMVLGAVLSGQAQEAGRRARLLCASGLACCGVGALLLTTVDRGTDLWVYSVAGAVIGFGAMWAQNPQSVVIMTAAPPNRAGTVSAVKYAMAQLGFGLGLGILVPVVAAFPGAAAHGDAAFFHGFTVAMGCTAVALFVAAAIVVPLLWWYPPRMEGGAAKRDTSEFGGEQTVAEVQGGAGE</sequence>
<feature type="transmembrane region" description="Helical" evidence="7">
    <location>
        <begin position="272"/>
        <end position="294"/>
    </location>
</feature>
<evidence type="ECO:0000256" key="1">
    <source>
        <dbReference type="ARBA" id="ARBA00004651"/>
    </source>
</evidence>
<dbReference type="EMBL" id="CP023778">
    <property type="protein sequence ID" value="ATL69635.1"/>
    <property type="molecule type" value="Genomic_DNA"/>
</dbReference>
<evidence type="ECO:0000313" key="10">
    <source>
        <dbReference type="Proteomes" id="UP000221961"/>
    </source>
</evidence>
<feature type="transmembrane region" description="Helical" evidence="7">
    <location>
        <begin position="419"/>
        <end position="439"/>
    </location>
</feature>
<feature type="transmembrane region" description="Helical" evidence="7">
    <location>
        <begin position="240"/>
        <end position="260"/>
    </location>
</feature>
<dbReference type="InterPro" id="IPR036259">
    <property type="entry name" value="MFS_trans_sf"/>
</dbReference>
<dbReference type="GO" id="GO:0005886">
    <property type="term" value="C:plasma membrane"/>
    <property type="evidence" value="ECO:0007669"/>
    <property type="project" value="UniProtKB-SubCell"/>
</dbReference>
<feature type="domain" description="Major facilitator superfamily (MFS) profile" evidence="8">
    <location>
        <begin position="28"/>
        <end position="480"/>
    </location>
</feature>